<organism evidence="2 3">
    <name type="scientific">Serinibacter salmoneus</name>
    <dbReference type="NCBI Taxonomy" id="556530"/>
    <lineage>
        <taxon>Bacteria</taxon>
        <taxon>Bacillati</taxon>
        <taxon>Actinomycetota</taxon>
        <taxon>Actinomycetes</taxon>
        <taxon>Micrococcales</taxon>
        <taxon>Beutenbergiaceae</taxon>
        <taxon>Serinibacter</taxon>
    </lineage>
</organism>
<feature type="compositionally biased region" description="Basic and acidic residues" evidence="1">
    <location>
        <begin position="1"/>
        <end position="11"/>
    </location>
</feature>
<comment type="caution">
    <text evidence="2">The sequence shown here is derived from an EMBL/GenBank/DDBJ whole genome shotgun (WGS) entry which is preliminary data.</text>
</comment>
<protein>
    <submittedName>
        <fullName evidence="2">Uncharacterized protein</fullName>
    </submittedName>
</protein>
<evidence type="ECO:0000256" key="1">
    <source>
        <dbReference type="SAM" id="MobiDB-lite"/>
    </source>
</evidence>
<evidence type="ECO:0000313" key="3">
    <source>
        <dbReference type="Proteomes" id="UP000224915"/>
    </source>
</evidence>
<feature type="compositionally biased region" description="Low complexity" evidence="1">
    <location>
        <begin position="20"/>
        <end position="37"/>
    </location>
</feature>
<accession>A0A2A9D336</accession>
<dbReference type="AlphaFoldDB" id="A0A2A9D336"/>
<name>A0A2A9D336_9MICO</name>
<dbReference type="EMBL" id="PDJD01000001">
    <property type="protein sequence ID" value="PFG20665.1"/>
    <property type="molecule type" value="Genomic_DNA"/>
</dbReference>
<reference evidence="2 3" key="1">
    <citation type="submission" date="2017-10" db="EMBL/GenBank/DDBJ databases">
        <title>Sequencing the genomes of 1000 actinobacteria strains.</title>
        <authorList>
            <person name="Klenk H.-P."/>
        </authorList>
    </citation>
    <scope>NUCLEOTIDE SEQUENCE [LARGE SCALE GENOMIC DNA]</scope>
    <source>
        <strain evidence="2 3">DSM 21801</strain>
    </source>
</reference>
<proteinExistence type="predicted"/>
<feature type="region of interest" description="Disordered" evidence="1">
    <location>
        <begin position="1"/>
        <end position="77"/>
    </location>
</feature>
<sequence>MTTPHDPRYPDSHPTGGSGSTASPGSQSAQQAAGAAQKPSFAEGVSLGGGNTAFEQAPGVPGDPVAPPPAQPSASRPAWVLPTLTGAAGVVVGVLGTVGVSAALGASQATAQQAVLTDAVAACGSASAPGITLGDDGQSLTFDMQGEDELTGANVIDVYCLFSALEMPASVDSHIGQTTSMDGRQSATWGNLEIQWSYHPDRGLDGVITVVDD</sequence>
<evidence type="ECO:0000313" key="2">
    <source>
        <dbReference type="EMBL" id="PFG20665.1"/>
    </source>
</evidence>
<dbReference type="Proteomes" id="UP000224915">
    <property type="component" value="Unassembled WGS sequence"/>
</dbReference>
<gene>
    <name evidence="2" type="ORF">ATL40_2273</name>
</gene>
<keyword evidence="3" id="KW-1185">Reference proteome</keyword>